<dbReference type="InterPro" id="IPR034294">
    <property type="entry name" value="Aquaporin_transptr"/>
</dbReference>
<evidence type="ECO:0000256" key="5">
    <source>
        <dbReference type="ARBA" id="ARBA00023136"/>
    </source>
</evidence>
<dbReference type="InterPro" id="IPR023271">
    <property type="entry name" value="Aquaporin-like"/>
</dbReference>
<proteinExistence type="inferred from homology"/>
<dbReference type="Proteomes" id="UP000799324">
    <property type="component" value="Unassembled WGS sequence"/>
</dbReference>
<dbReference type="PANTHER" id="PTHR19139:SF199">
    <property type="entry name" value="MIP17260P"/>
    <property type="match status" value="1"/>
</dbReference>
<evidence type="ECO:0000313" key="8">
    <source>
        <dbReference type="EMBL" id="KAF2656843.1"/>
    </source>
</evidence>
<evidence type="ECO:0000256" key="1">
    <source>
        <dbReference type="ARBA" id="ARBA00004141"/>
    </source>
</evidence>
<dbReference type="GO" id="GO:0015250">
    <property type="term" value="F:water channel activity"/>
    <property type="evidence" value="ECO:0007669"/>
    <property type="project" value="TreeGrafter"/>
</dbReference>
<evidence type="ECO:0000256" key="6">
    <source>
        <dbReference type="RuleBase" id="RU000477"/>
    </source>
</evidence>
<feature type="transmembrane region" description="Helical" evidence="7">
    <location>
        <begin position="153"/>
        <end position="172"/>
    </location>
</feature>
<sequence>MPQSPKRSSLKTNKVRQELRVFAGEFIGTFMFLFFAFAGTQIALESGPANPLVSAYNSAAPDVTKLLYIAFSFGVSLAVNVAIFADVSGGMFNPAVTLALCLLNRIRPLRALHSITAQLLAGISSAFFISILLPGPLPVATKLDPSFAVIQGFMLELFLTAQLVLTIVALPASNSKPMYIGAALFVAELAGVFYTGGSLNPARSLGPACVVEFKGSDWIYFVGPVLGAGMGAGVWVLLEGIKGKDE</sequence>
<feature type="transmembrane region" description="Helical" evidence="7">
    <location>
        <begin position="115"/>
        <end position="133"/>
    </location>
</feature>
<protein>
    <submittedName>
        <fullName evidence="8">Aquaporin-like protein</fullName>
    </submittedName>
</protein>
<dbReference type="PRINTS" id="PR00783">
    <property type="entry name" value="MINTRINSICP"/>
</dbReference>
<comment type="subcellular location">
    <subcellularLocation>
        <location evidence="1">Membrane</location>
        <topology evidence="1">Multi-pass membrane protein</topology>
    </subcellularLocation>
</comment>
<feature type="transmembrane region" description="Helical" evidence="7">
    <location>
        <begin position="66"/>
        <end position="85"/>
    </location>
</feature>
<evidence type="ECO:0000256" key="4">
    <source>
        <dbReference type="ARBA" id="ARBA00022989"/>
    </source>
</evidence>
<organism evidence="8 9">
    <name type="scientific">Lophiostoma macrostomum CBS 122681</name>
    <dbReference type="NCBI Taxonomy" id="1314788"/>
    <lineage>
        <taxon>Eukaryota</taxon>
        <taxon>Fungi</taxon>
        <taxon>Dikarya</taxon>
        <taxon>Ascomycota</taxon>
        <taxon>Pezizomycotina</taxon>
        <taxon>Dothideomycetes</taxon>
        <taxon>Pleosporomycetidae</taxon>
        <taxon>Pleosporales</taxon>
        <taxon>Lophiostomataceae</taxon>
        <taxon>Lophiostoma</taxon>
    </lineage>
</organism>
<dbReference type="EMBL" id="MU004332">
    <property type="protein sequence ID" value="KAF2656843.1"/>
    <property type="molecule type" value="Genomic_DNA"/>
</dbReference>
<gene>
    <name evidence="8" type="ORF">K491DRAFT_703837</name>
</gene>
<evidence type="ECO:0000256" key="7">
    <source>
        <dbReference type="SAM" id="Phobius"/>
    </source>
</evidence>
<evidence type="ECO:0000313" key="9">
    <source>
        <dbReference type="Proteomes" id="UP000799324"/>
    </source>
</evidence>
<dbReference type="SUPFAM" id="SSF81338">
    <property type="entry name" value="Aquaporin-like"/>
    <property type="match status" value="1"/>
</dbReference>
<feature type="transmembrane region" description="Helical" evidence="7">
    <location>
        <begin position="179"/>
        <end position="198"/>
    </location>
</feature>
<accession>A0A6A6TD54</accession>
<evidence type="ECO:0000256" key="2">
    <source>
        <dbReference type="ARBA" id="ARBA00006175"/>
    </source>
</evidence>
<dbReference type="PANTHER" id="PTHR19139">
    <property type="entry name" value="AQUAPORIN TRANSPORTER"/>
    <property type="match status" value="1"/>
</dbReference>
<dbReference type="Pfam" id="PF00230">
    <property type="entry name" value="MIP"/>
    <property type="match status" value="1"/>
</dbReference>
<feature type="transmembrane region" description="Helical" evidence="7">
    <location>
        <begin position="21"/>
        <end position="44"/>
    </location>
</feature>
<evidence type="ECO:0000256" key="3">
    <source>
        <dbReference type="ARBA" id="ARBA00022692"/>
    </source>
</evidence>
<dbReference type="GO" id="GO:0005886">
    <property type="term" value="C:plasma membrane"/>
    <property type="evidence" value="ECO:0007669"/>
    <property type="project" value="TreeGrafter"/>
</dbReference>
<reference evidence="8" key="1">
    <citation type="journal article" date="2020" name="Stud. Mycol.">
        <title>101 Dothideomycetes genomes: a test case for predicting lifestyles and emergence of pathogens.</title>
        <authorList>
            <person name="Haridas S."/>
            <person name="Albert R."/>
            <person name="Binder M."/>
            <person name="Bloem J."/>
            <person name="Labutti K."/>
            <person name="Salamov A."/>
            <person name="Andreopoulos B."/>
            <person name="Baker S."/>
            <person name="Barry K."/>
            <person name="Bills G."/>
            <person name="Bluhm B."/>
            <person name="Cannon C."/>
            <person name="Castanera R."/>
            <person name="Culley D."/>
            <person name="Daum C."/>
            <person name="Ezra D."/>
            <person name="Gonzalez J."/>
            <person name="Henrissat B."/>
            <person name="Kuo A."/>
            <person name="Liang C."/>
            <person name="Lipzen A."/>
            <person name="Lutzoni F."/>
            <person name="Magnuson J."/>
            <person name="Mondo S."/>
            <person name="Nolan M."/>
            <person name="Ohm R."/>
            <person name="Pangilinan J."/>
            <person name="Park H.-J."/>
            <person name="Ramirez L."/>
            <person name="Alfaro M."/>
            <person name="Sun H."/>
            <person name="Tritt A."/>
            <person name="Yoshinaga Y."/>
            <person name="Zwiers L.-H."/>
            <person name="Turgeon B."/>
            <person name="Goodwin S."/>
            <person name="Spatafora J."/>
            <person name="Crous P."/>
            <person name="Grigoriev I."/>
        </authorList>
    </citation>
    <scope>NUCLEOTIDE SEQUENCE</scope>
    <source>
        <strain evidence="8">CBS 122681</strain>
    </source>
</reference>
<keyword evidence="3 6" id="KW-0812">Transmembrane</keyword>
<dbReference type="AlphaFoldDB" id="A0A6A6TD54"/>
<dbReference type="Gene3D" id="1.20.1080.10">
    <property type="entry name" value="Glycerol uptake facilitator protein"/>
    <property type="match status" value="1"/>
</dbReference>
<keyword evidence="5 7" id="KW-0472">Membrane</keyword>
<feature type="transmembrane region" description="Helical" evidence="7">
    <location>
        <begin position="218"/>
        <end position="238"/>
    </location>
</feature>
<dbReference type="InterPro" id="IPR000425">
    <property type="entry name" value="MIP"/>
</dbReference>
<keyword evidence="4 7" id="KW-1133">Transmembrane helix</keyword>
<name>A0A6A6TD54_9PLEO</name>
<comment type="similarity">
    <text evidence="2 6">Belongs to the MIP/aquaporin (TC 1.A.8) family.</text>
</comment>
<keyword evidence="6" id="KW-0813">Transport</keyword>
<keyword evidence="9" id="KW-1185">Reference proteome</keyword>
<dbReference type="OrthoDB" id="3222at2759"/>